<organism evidence="1 2">
    <name type="scientific">Carnegiea gigantea</name>
    <dbReference type="NCBI Taxonomy" id="171969"/>
    <lineage>
        <taxon>Eukaryota</taxon>
        <taxon>Viridiplantae</taxon>
        <taxon>Streptophyta</taxon>
        <taxon>Embryophyta</taxon>
        <taxon>Tracheophyta</taxon>
        <taxon>Spermatophyta</taxon>
        <taxon>Magnoliopsida</taxon>
        <taxon>eudicotyledons</taxon>
        <taxon>Gunneridae</taxon>
        <taxon>Pentapetalae</taxon>
        <taxon>Caryophyllales</taxon>
        <taxon>Cactineae</taxon>
        <taxon>Cactaceae</taxon>
        <taxon>Cactoideae</taxon>
        <taxon>Echinocereeae</taxon>
        <taxon>Carnegiea</taxon>
    </lineage>
</organism>
<protein>
    <recommendedName>
        <fullName evidence="3">DUF4283 domain-containing protein</fullName>
    </recommendedName>
</protein>
<dbReference type="AlphaFoldDB" id="A0A9Q1KIX0"/>
<gene>
    <name evidence="1" type="ORF">Cgig2_028084</name>
</gene>
<proteinExistence type="predicted"/>
<evidence type="ECO:0008006" key="3">
    <source>
        <dbReference type="Google" id="ProtNLM"/>
    </source>
</evidence>
<reference evidence="1" key="1">
    <citation type="submission" date="2022-04" db="EMBL/GenBank/DDBJ databases">
        <title>Carnegiea gigantea Genome sequencing and assembly v2.</title>
        <authorList>
            <person name="Copetti D."/>
            <person name="Sanderson M.J."/>
            <person name="Burquez A."/>
            <person name="Wojciechowski M.F."/>
        </authorList>
    </citation>
    <scope>NUCLEOTIDE SEQUENCE</scope>
    <source>
        <strain evidence="1">SGP5-SGP5p</strain>
        <tissue evidence="1">Aerial part</tissue>
    </source>
</reference>
<accession>A0A9Q1KIX0</accession>
<sequence length="272" mass="31279">MDTEEEFNPESQWYKRNLARMINEEFKEWLNRSLVCTTEEPKDIATLASAVNNGFGLCYKICALSSFQFILTFPTIDQMEESLTNIGELDQWFSDIKKWSTYDSCETRKQWLEVFGVPPHGWCWENFDKIARDKGYRLMIREVGLAVQVVHNGYGPSNSPPLEKMDSSHEVPGFEDLINNLEAENDMAQSNTRFDDLPVGVHRRKVVQESPEIQISPNSNLKVAIERPAASTNQESIYSRARIKTIYFSQNGYTDELLMITQQPQSLGTEQT</sequence>
<evidence type="ECO:0000313" key="1">
    <source>
        <dbReference type="EMBL" id="KAJ8444203.1"/>
    </source>
</evidence>
<evidence type="ECO:0000313" key="2">
    <source>
        <dbReference type="Proteomes" id="UP001153076"/>
    </source>
</evidence>
<dbReference type="OrthoDB" id="998068at2759"/>
<comment type="caution">
    <text evidence="1">The sequence shown here is derived from an EMBL/GenBank/DDBJ whole genome shotgun (WGS) entry which is preliminary data.</text>
</comment>
<name>A0A9Q1KIX0_9CARY</name>
<dbReference type="Proteomes" id="UP001153076">
    <property type="component" value="Unassembled WGS sequence"/>
</dbReference>
<dbReference type="EMBL" id="JAKOGI010000103">
    <property type="protein sequence ID" value="KAJ8444203.1"/>
    <property type="molecule type" value="Genomic_DNA"/>
</dbReference>
<keyword evidence="2" id="KW-1185">Reference proteome</keyword>